<accession>A0A7X1XLP2</accession>
<dbReference type="EMBL" id="WIWI01000109">
    <property type="protein sequence ID" value="MQT92474.1"/>
    <property type="molecule type" value="Genomic_DNA"/>
</dbReference>
<sequence length="88" mass="9865">MALTDTAARQAKPKASNYSLGDTGGLSLFVAKNGSKAWHFRFSWREQQRISLGSYPEIPLKEARQLRDQYPSGEVIYPALQSQDMVCT</sequence>
<gene>
    <name evidence="4" type="ORF">GHO39_25595</name>
</gene>
<dbReference type="RefSeq" id="WP_153330789.1">
    <property type="nucleotide sequence ID" value="NZ_WIWI01000109.1"/>
</dbReference>
<comment type="similarity">
    <text evidence="1">Belongs to the 'phage' integrase family.</text>
</comment>
<evidence type="ECO:0000259" key="3">
    <source>
        <dbReference type="Pfam" id="PF13356"/>
    </source>
</evidence>
<dbReference type="PANTHER" id="PTHR30629">
    <property type="entry name" value="PROPHAGE INTEGRASE"/>
    <property type="match status" value="1"/>
</dbReference>
<dbReference type="AlphaFoldDB" id="A0A7X1XLP2"/>
<dbReference type="InterPro" id="IPR025166">
    <property type="entry name" value="Integrase_DNA_bind_dom"/>
</dbReference>
<protein>
    <submittedName>
        <fullName evidence="4">DUF4102 domain-containing protein</fullName>
    </submittedName>
</protein>
<proteinExistence type="inferred from homology"/>
<keyword evidence="2" id="KW-0229">DNA integration</keyword>
<evidence type="ECO:0000313" key="5">
    <source>
        <dbReference type="Proteomes" id="UP000489190"/>
    </source>
</evidence>
<dbReference type="Pfam" id="PF13356">
    <property type="entry name" value="Arm-DNA-bind_3"/>
    <property type="match status" value="1"/>
</dbReference>
<dbReference type="PANTHER" id="PTHR30629:SF2">
    <property type="entry name" value="PROPHAGE INTEGRASE INTS-RELATED"/>
    <property type="match status" value="1"/>
</dbReference>
<evidence type="ECO:0000256" key="2">
    <source>
        <dbReference type="ARBA" id="ARBA00022908"/>
    </source>
</evidence>
<name>A0A7X1XLP2_9PSED</name>
<evidence type="ECO:0000313" key="4">
    <source>
        <dbReference type="EMBL" id="MQT92474.1"/>
    </source>
</evidence>
<dbReference type="Proteomes" id="UP000489190">
    <property type="component" value="Unassembled WGS sequence"/>
</dbReference>
<dbReference type="Gene3D" id="3.30.160.390">
    <property type="entry name" value="Integrase, DNA-binding domain"/>
    <property type="match status" value="1"/>
</dbReference>
<organism evidence="4 5">
    <name type="scientific">Pseudomonas helleri</name>
    <dbReference type="NCBI Taxonomy" id="1608996"/>
    <lineage>
        <taxon>Bacteria</taxon>
        <taxon>Pseudomonadati</taxon>
        <taxon>Pseudomonadota</taxon>
        <taxon>Gammaproteobacteria</taxon>
        <taxon>Pseudomonadales</taxon>
        <taxon>Pseudomonadaceae</taxon>
        <taxon>Pseudomonas</taxon>
    </lineage>
</organism>
<reference evidence="4 5" key="1">
    <citation type="submission" date="2019-10" db="EMBL/GenBank/DDBJ databases">
        <title>Evaluation of single-gene subtyping targets for Pseudomonas.</title>
        <authorList>
            <person name="Reichler S.J."/>
            <person name="Orsi R.H."/>
            <person name="Wiedmann M."/>
            <person name="Martin N.H."/>
            <person name="Murphy S.I."/>
        </authorList>
    </citation>
    <scope>NUCLEOTIDE SEQUENCE [LARGE SCALE GENOMIC DNA]</scope>
    <source>
        <strain evidence="4 5">FSL R10-3254</strain>
    </source>
</reference>
<feature type="domain" description="Integrase DNA-binding" evidence="3">
    <location>
        <begin position="3"/>
        <end position="70"/>
    </location>
</feature>
<comment type="caution">
    <text evidence="4">The sequence shown here is derived from an EMBL/GenBank/DDBJ whole genome shotgun (WGS) entry which is preliminary data.</text>
</comment>
<dbReference type="GO" id="GO:0015074">
    <property type="term" value="P:DNA integration"/>
    <property type="evidence" value="ECO:0007669"/>
    <property type="project" value="UniProtKB-KW"/>
</dbReference>
<dbReference type="InterPro" id="IPR038488">
    <property type="entry name" value="Integrase_DNA-bd_sf"/>
</dbReference>
<evidence type="ECO:0000256" key="1">
    <source>
        <dbReference type="ARBA" id="ARBA00008857"/>
    </source>
</evidence>
<dbReference type="InterPro" id="IPR050808">
    <property type="entry name" value="Phage_Integrase"/>
</dbReference>